<name>A0ACB0KWX4_TRIPR</name>
<protein>
    <submittedName>
        <fullName evidence="1">Uncharacterized protein</fullName>
    </submittedName>
</protein>
<reference evidence="1" key="1">
    <citation type="submission" date="2023-10" db="EMBL/GenBank/DDBJ databases">
        <authorList>
            <person name="Rodriguez Cubillos JULIANA M."/>
            <person name="De Vega J."/>
        </authorList>
    </citation>
    <scope>NUCLEOTIDE SEQUENCE</scope>
</reference>
<dbReference type="EMBL" id="CASHSV030000409">
    <property type="protein sequence ID" value="CAJ2661665.1"/>
    <property type="molecule type" value="Genomic_DNA"/>
</dbReference>
<evidence type="ECO:0000313" key="1">
    <source>
        <dbReference type="EMBL" id="CAJ2661665.1"/>
    </source>
</evidence>
<accession>A0ACB0KWX4</accession>
<dbReference type="Proteomes" id="UP001177021">
    <property type="component" value="Unassembled WGS sequence"/>
</dbReference>
<organism evidence="1 2">
    <name type="scientific">Trifolium pratense</name>
    <name type="common">Red clover</name>
    <dbReference type="NCBI Taxonomy" id="57577"/>
    <lineage>
        <taxon>Eukaryota</taxon>
        <taxon>Viridiplantae</taxon>
        <taxon>Streptophyta</taxon>
        <taxon>Embryophyta</taxon>
        <taxon>Tracheophyta</taxon>
        <taxon>Spermatophyta</taxon>
        <taxon>Magnoliopsida</taxon>
        <taxon>eudicotyledons</taxon>
        <taxon>Gunneridae</taxon>
        <taxon>Pentapetalae</taxon>
        <taxon>rosids</taxon>
        <taxon>fabids</taxon>
        <taxon>Fabales</taxon>
        <taxon>Fabaceae</taxon>
        <taxon>Papilionoideae</taxon>
        <taxon>50 kb inversion clade</taxon>
        <taxon>NPAAA clade</taxon>
        <taxon>Hologalegina</taxon>
        <taxon>IRL clade</taxon>
        <taxon>Trifolieae</taxon>
        <taxon>Trifolium</taxon>
    </lineage>
</organism>
<proteinExistence type="predicted"/>
<sequence length="783" mass="89238">MENYDESADVDVDSIHSSERDSWDEELDDEESYSISNMNQSSVDGDHSTDNGNDDGDAVGGNSQIRFDTITAEEIRSMKFATLNEAYDFYYRYGKYNGFAVRKGDSRVRGSEGNKVIKMKQFVCNKHGVREKRHLVRIDRKLEHRRLTRTKCGASLRVKYKAEKDRYVVSAFEETHNHELTPARFVHLHPVYRKISEVDKAQVDSLQKRGIRTCHIMGYMVAQKGGYADVGFTKKDLYNYFDKKMRAVIKDGDVVAALNYLNMKSSSDPMLYAEYAVDNVNGRMKTLFWADGISRTDYFCFGDVLAFDTTYRKNKYNYPLVVFSGCNHHSQTIIFGAALVSDETTETYKWVLRCFLECMEGKQPKAVVTDGDGAMREAIKQIFPDANHRLCAWHLNKNASENVKNGNNFLDGFSKAMYSNFTIDEFEEYWSQMIKENGVQGHPWVVKTYENRSLWATAYLRDNFFGRIRTTSQCEAVNAIIKSYVRKQGCIFEFMNNFDQALRDYRNNELVADFKSSSTDPVLSTQLPVIESHAGKIYTAELFKEVRHEILKAGELIVREKSEVGEFCKEASKKDGVYAQIMEDLMQLKKKYCSKDDDAIGTQKSAVGDPVMVKCKGAPKKKNNVAKSARRRSNGKNTTPNSKRCSGTQQTTEQVAEPNVDLYSVSISDSVSQIAEKRKRKEACNVQRSVQNKTLYPPRYRAATTITTPAHMELQSTSRNMNQQLYPMMPMVHPMIQPMPVQPIYPMYGLQPGMQQGMPHGTNVGQSSCYGLLQHVMKSAKND</sequence>
<comment type="caution">
    <text evidence="1">The sequence shown here is derived from an EMBL/GenBank/DDBJ whole genome shotgun (WGS) entry which is preliminary data.</text>
</comment>
<keyword evidence="2" id="KW-1185">Reference proteome</keyword>
<evidence type="ECO:0000313" key="2">
    <source>
        <dbReference type="Proteomes" id="UP001177021"/>
    </source>
</evidence>
<gene>
    <name evidence="1" type="ORF">MILVUS5_LOCUS27340</name>
</gene>